<gene>
    <name evidence="1" type="ORF">BS101_02405</name>
</gene>
<reference evidence="1 2" key="1">
    <citation type="submission" date="2016-12" db="EMBL/GenBank/DDBJ databases">
        <title>Complete genome sequence of Clostridium kluyveri JZZ isolated from the pit mud of a Chinese flavor liquor-making factory.</title>
        <authorList>
            <person name="Wang Y."/>
        </authorList>
    </citation>
    <scope>NUCLEOTIDE SEQUENCE [LARGE SCALE GENOMIC DNA]</scope>
    <source>
        <strain evidence="1 2">JZZ</strain>
    </source>
</reference>
<dbReference type="Proteomes" id="UP000184604">
    <property type="component" value="Chromosome"/>
</dbReference>
<name>A0A1L5F3U0_CLOKL</name>
<accession>A0A1L5F3U0</accession>
<sequence>MKTLLPIGSVVLLKDSDKKLMITGRLQIQLEGKDKNRWDYCACLYPEGNLRPESSILFNHEQIEEVCFSGFQDIEELEYNKKISEYLNNRAYAHKHNPS</sequence>
<dbReference type="OrthoDB" id="5124454at2"/>
<dbReference type="EMBL" id="CP018335">
    <property type="protein sequence ID" value="APM37681.1"/>
    <property type="molecule type" value="Genomic_DNA"/>
</dbReference>
<dbReference type="InterPro" id="IPR025233">
    <property type="entry name" value="DUF4176"/>
</dbReference>
<evidence type="ECO:0008006" key="3">
    <source>
        <dbReference type="Google" id="ProtNLM"/>
    </source>
</evidence>
<evidence type="ECO:0000313" key="1">
    <source>
        <dbReference type="EMBL" id="APM37681.1"/>
    </source>
</evidence>
<proteinExistence type="predicted"/>
<evidence type="ECO:0000313" key="2">
    <source>
        <dbReference type="Proteomes" id="UP000184604"/>
    </source>
</evidence>
<dbReference type="AlphaFoldDB" id="A0A1L5F3U0"/>
<dbReference type="RefSeq" id="WP_073537369.1">
    <property type="nucleotide sequence ID" value="NZ_CP018335.1"/>
</dbReference>
<dbReference type="Pfam" id="PF13780">
    <property type="entry name" value="DUF4176"/>
    <property type="match status" value="1"/>
</dbReference>
<protein>
    <recommendedName>
        <fullName evidence="3">DUF4176 domain-containing protein</fullName>
    </recommendedName>
</protein>
<organism evidence="1 2">
    <name type="scientific">Clostridium kluyveri</name>
    <dbReference type="NCBI Taxonomy" id="1534"/>
    <lineage>
        <taxon>Bacteria</taxon>
        <taxon>Bacillati</taxon>
        <taxon>Bacillota</taxon>
        <taxon>Clostridia</taxon>
        <taxon>Eubacteriales</taxon>
        <taxon>Clostridiaceae</taxon>
        <taxon>Clostridium</taxon>
    </lineage>
</organism>